<dbReference type="PATRIC" id="fig|1160705.3.peg.486"/>
<reference evidence="2 3" key="1">
    <citation type="journal article" date="2013" name="Genome Announc.">
        <title>Draft Genome Sequence of Streptomyces viridochromogenes Strain Tu57, Producer of Avilamycin.</title>
        <authorList>
            <person name="Gruning B.A."/>
            <person name="Erxleben A."/>
            <person name="Hahnlein A."/>
            <person name="Gunther S."/>
        </authorList>
    </citation>
    <scope>NUCLEOTIDE SEQUENCE [LARGE SCALE GENOMIC DNA]</scope>
    <source>
        <strain evidence="2 3">Tue57</strain>
    </source>
</reference>
<proteinExistence type="predicted"/>
<evidence type="ECO:0000259" key="1">
    <source>
        <dbReference type="Pfam" id="PF09995"/>
    </source>
</evidence>
<accession>L8PR54</accession>
<comment type="caution">
    <text evidence="2">The sequence shown here is derived from an EMBL/GenBank/DDBJ whole genome shotgun (WGS) entry which is preliminary data.</text>
</comment>
<dbReference type="EMBL" id="AMLP01000019">
    <property type="protein sequence ID" value="ELS58498.1"/>
    <property type="molecule type" value="Genomic_DNA"/>
</dbReference>
<evidence type="ECO:0000313" key="2">
    <source>
        <dbReference type="EMBL" id="ELS58498.1"/>
    </source>
</evidence>
<dbReference type="PANTHER" id="PTHR37539">
    <property type="entry name" value="SECRETED PROTEIN-RELATED"/>
    <property type="match status" value="1"/>
</dbReference>
<dbReference type="Pfam" id="PF09995">
    <property type="entry name" value="MPAB_Lcp_cat"/>
    <property type="match status" value="1"/>
</dbReference>
<dbReference type="InterPro" id="IPR037473">
    <property type="entry name" value="Lcp-like"/>
</dbReference>
<dbReference type="GO" id="GO:0016491">
    <property type="term" value="F:oxidoreductase activity"/>
    <property type="evidence" value="ECO:0007669"/>
    <property type="project" value="InterPro"/>
</dbReference>
<protein>
    <recommendedName>
        <fullName evidence="1">ER-bound oxygenase mpaB/mpaB'/Rubber oxygenase catalytic domain-containing protein</fullName>
    </recommendedName>
</protein>
<dbReference type="PANTHER" id="PTHR37539:SF1">
    <property type="entry name" value="ER-BOUND OXYGENASE MPAB_MPAB'_RUBBER OXYGENASE CATALYTIC DOMAIN-CONTAINING PROTEIN"/>
    <property type="match status" value="1"/>
</dbReference>
<dbReference type="AlphaFoldDB" id="L8PR54"/>
<feature type="domain" description="ER-bound oxygenase mpaB/mpaB'/Rubber oxygenase catalytic" evidence="1">
    <location>
        <begin position="124"/>
        <end position="317"/>
    </location>
</feature>
<evidence type="ECO:0000313" key="3">
    <source>
        <dbReference type="Proteomes" id="UP000011205"/>
    </source>
</evidence>
<organism evidence="2 3">
    <name type="scientific">Streptomyces viridochromogenes Tue57</name>
    <dbReference type="NCBI Taxonomy" id="1160705"/>
    <lineage>
        <taxon>Bacteria</taxon>
        <taxon>Bacillati</taxon>
        <taxon>Actinomycetota</taxon>
        <taxon>Actinomycetes</taxon>
        <taxon>Kitasatosporales</taxon>
        <taxon>Streptomycetaceae</taxon>
        <taxon>Streptomyces</taxon>
    </lineage>
</organism>
<name>L8PR54_STRVR</name>
<sequence length="380" mass="41320">MTCFEEADMPAGVWTDEVLNGMRETGDAVGDAAIAETYALGRQEEVRQALLGFGKNSDALPAGLPPQLQRYFEQSSVLPEWADQELIERGRRLLGRYEALIVSTLLCASLPLCYGCSDGAQVLARSQRLTSGVYRRLMETSQFVVDVLDNGGLGPHGRGIRSAQKIRLLHATMRYHVGRQDDWNRAWGLPVNQEDLAGTLMSFSVVIPRGLGRLGVDLPPEDRDAFFHVWRVVGYVLGVDDRLNPAAFDDGAELFDTILRRQQKSSQAGIALTKGVLDFFRDVLPGPAFAGVGPTLIRHLIGDQAADLVKVPPADFTKTALQAGSAVNFGYGKTGDTAPVVAEAASELGLAVFKNGLRLTNKGRRYEWQVPTGLAEPQPS</sequence>
<gene>
    <name evidence="2" type="ORF">STVIR_0491</name>
</gene>
<dbReference type="Proteomes" id="UP000011205">
    <property type="component" value="Unassembled WGS sequence"/>
</dbReference>
<dbReference type="InterPro" id="IPR018713">
    <property type="entry name" value="MPAB/Lcp_cat_dom"/>
</dbReference>